<feature type="compositionally biased region" description="Gly residues" evidence="1">
    <location>
        <begin position="48"/>
        <end position="70"/>
    </location>
</feature>
<feature type="chain" id="PRO_5045979559" description="Lipoprotein LpqN" evidence="2">
    <location>
        <begin position="32"/>
        <end position="251"/>
    </location>
</feature>
<gene>
    <name evidence="3" type="ORF">GCM10009789_19200</name>
</gene>
<feature type="region of interest" description="Disordered" evidence="1">
    <location>
        <begin position="32"/>
        <end position="84"/>
    </location>
</feature>
<feature type="compositionally biased region" description="Low complexity" evidence="1">
    <location>
        <begin position="32"/>
        <end position="47"/>
    </location>
</feature>
<comment type="caution">
    <text evidence="3">The sequence shown here is derived from an EMBL/GenBank/DDBJ whole genome shotgun (WGS) entry which is preliminary data.</text>
</comment>
<dbReference type="Proteomes" id="UP001500393">
    <property type="component" value="Unassembled WGS sequence"/>
</dbReference>
<feature type="signal peptide" evidence="2">
    <location>
        <begin position="1"/>
        <end position="31"/>
    </location>
</feature>
<evidence type="ECO:0000256" key="2">
    <source>
        <dbReference type="SAM" id="SignalP"/>
    </source>
</evidence>
<protein>
    <recommendedName>
        <fullName evidence="5">Lipoprotein LpqN</fullName>
    </recommendedName>
</protein>
<keyword evidence="4" id="KW-1185">Reference proteome</keyword>
<organism evidence="3 4">
    <name type="scientific">Kribbella sancticallisti</name>
    <dbReference type="NCBI Taxonomy" id="460087"/>
    <lineage>
        <taxon>Bacteria</taxon>
        <taxon>Bacillati</taxon>
        <taxon>Actinomycetota</taxon>
        <taxon>Actinomycetes</taxon>
        <taxon>Propionibacteriales</taxon>
        <taxon>Kribbellaceae</taxon>
        <taxon>Kribbella</taxon>
    </lineage>
</organism>
<sequence>MNLSRSALAAAAGAVLLAAVTVGCTAAGAPAAVPPAAGDSGATPGTGETPGGTGTSGTGTGGTGTGGTLGSGATPGTTPEAAGQVPALAAERVSYVQRNWGDPKTEMGIVIQAPKDWSMAKLSTFEVRFSSANKLWNLRVNGWATDDPVKTLADRKYRSVQSVPGFQLISRVNGSTKATNPAFSGVVFHHTTLTYSYLEPARGQRLVVERFVAFNDQPHTLFQLSAGGRPQDAAALKAITDKATADFIRLP</sequence>
<dbReference type="PROSITE" id="PS51257">
    <property type="entry name" value="PROKAR_LIPOPROTEIN"/>
    <property type="match status" value="1"/>
</dbReference>
<evidence type="ECO:0008006" key="5">
    <source>
        <dbReference type="Google" id="ProtNLM"/>
    </source>
</evidence>
<dbReference type="RefSeq" id="WP_344212009.1">
    <property type="nucleotide sequence ID" value="NZ_BAAAOS010000017.1"/>
</dbReference>
<dbReference type="EMBL" id="BAAAOS010000017">
    <property type="protein sequence ID" value="GAA1565857.1"/>
    <property type="molecule type" value="Genomic_DNA"/>
</dbReference>
<keyword evidence="2" id="KW-0732">Signal</keyword>
<proteinExistence type="predicted"/>
<evidence type="ECO:0000313" key="4">
    <source>
        <dbReference type="Proteomes" id="UP001500393"/>
    </source>
</evidence>
<accession>A0ABN2CX42</accession>
<evidence type="ECO:0000313" key="3">
    <source>
        <dbReference type="EMBL" id="GAA1565857.1"/>
    </source>
</evidence>
<name>A0ABN2CX42_9ACTN</name>
<evidence type="ECO:0000256" key="1">
    <source>
        <dbReference type="SAM" id="MobiDB-lite"/>
    </source>
</evidence>
<reference evidence="3 4" key="1">
    <citation type="journal article" date="2019" name="Int. J. Syst. Evol. Microbiol.">
        <title>The Global Catalogue of Microorganisms (GCM) 10K type strain sequencing project: providing services to taxonomists for standard genome sequencing and annotation.</title>
        <authorList>
            <consortium name="The Broad Institute Genomics Platform"/>
            <consortium name="The Broad Institute Genome Sequencing Center for Infectious Disease"/>
            <person name="Wu L."/>
            <person name="Ma J."/>
        </authorList>
    </citation>
    <scope>NUCLEOTIDE SEQUENCE [LARGE SCALE GENOMIC DNA]</scope>
    <source>
        <strain evidence="3 4">JCM 14969</strain>
    </source>
</reference>